<feature type="transmembrane region" description="Helical" evidence="1">
    <location>
        <begin position="6"/>
        <end position="22"/>
    </location>
</feature>
<comment type="caution">
    <text evidence="3">The sequence shown here is derived from an EMBL/GenBank/DDBJ whole genome shotgun (WGS) entry which is preliminary data.</text>
</comment>
<dbReference type="Proteomes" id="UP000823865">
    <property type="component" value="Unassembled WGS sequence"/>
</dbReference>
<evidence type="ECO:0000313" key="3">
    <source>
        <dbReference type="EMBL" id="MBU3853869.1"/>
    </source>
</evidence>
<reference evidence="3" key="2">
    <citation type="submission" date="2021-04" db="EMBL/GenBank/DDBJ databases">
        <authorList>
            <person name="Gilroy R."/>
        </authorList>
    </citation>
    <scope>NUCLEOTIDE SEQUENCE</scope>
    <source>
        <strain evidence="3">G3-2149</strain>
    </source>
</reference>
<sequence length="265" mass="30865">MSIEFYVMSTIMGISLLVWLYRKGKRTIAWVRKVRRAFRGICFNPNSTLNEECCRKIAVGALYAAQQGAYQDSLETGIRDVLPQILGEWWGISGTVSARKELDYLCEKGYRYYYPFLLQAFHEEDEERQETIFQENMTSQEDYDKIIYLYQNLCETYDELIDCHVISGYEDLVRLGVAGWDAGRICFLARACYDMEYISESEAWSYIDRAYVLAHQECASWQDFAMSYIIGRSLWGGKEACNSAMKNTADELLSVEKSPWVRYAW</sequence>
<evidence type="ECO:0000256" key="1">
    <source>
        <dbReference type="SAM" id="Phobius"/>
    </source>
</evidence>
<dbReference type="InterPro" id="IPR009677">
    <property type="entry name" value="DUF1266"/>
</dbReference>
<reference evidence="3" key="1">
    <citation type="journal article" date="2021" name="PeerJ">
        <title>Extensive microbial diversity within the chicken gut microbiome revealed by metagenomics and culture.</title>
        <authorList>
            <person name="Gilroy R."/>
            <person name="Ravi A."/>
            <person name="Getino M."/>
            <person name="Pursley I."/>
            <person name="Horton D.L."/>
            <person name="Alikhan N.F."/>
            <person name="Baker D."/>
            <person name="Gharbi K."/>
            <person name="Hall N."/>
            <person name="Watson M."/>
            <person name="Adriaenssens E.M."/>
            <person name="Foster-Nyarko E."/>
            <person name="Jarju S."/>
            <person name="Secka A."/>
            <person name="Antonio M."/>
            <person name="Oren A."/>
            <person name="Chaudhuri R.R."/>
            <person name="La Ragione R."/>
            <person name="Hildebrand F."/>
            <person name="Pallen M.J."/>
        </authorList>
    </citation>
    <scope>NUCLEOTIDE SEQUENCE</scope>
    <source>
        <strain evidence="3">G3-2149</strain>
    </source>
</reference>
<evidence type="ECO:0000259" key="2">
    <source>
        <dbReference type="Pfam" id="PF06889"/>
    </source>
</evidence>
<accession>A0A9E2L757</accession>
<evidence type="ECO:0000313" key="4">
    <source>
        <dbReference type="Proteomes" id="UP000823865"/>
    </source>
</evidence>
<feature type="domain" description="DUF1266" evidence="2">
    <location>
        <begin position="86"/>
        <end position="265"/>
    </location>
</feature>
<dbReference type="AlphaFoldDB" id="A0A9E2L757"/>
<keyword evidence="1" id="KW-0472">Membrane</keyword>
<protein>
    <submittedName>
        <fullName evidence="3">DUF1266 domain-containing protein</fullName>
    </submittedName>
</protein>
<dbReference type="EMBL" id="JAHLFU010000182">
    <property type="protein sequence ID" value="MBU3853869.1"/>
    <property type="molecule type" value="Genomic_DNA"/>
</dbReference>
<keyword evidence="1" id="KW-1133">Transmembrane helix</keyword>
<proteinExistence type="predicted"/>
<dbReference type="Pfam" id="PF06889">
    <property type="entry name" value="DUF1266"/>
    <property type="match status" value="1"/>
</dbReference>
<keyword evidence="1" id="KW-0812">Transmembrane</keyword>
<gene>
    <name evidence="3" type="ORF">H9789_08675</name>
</gene>
<organism evidence="3 4">
    <name type="scientific">Candidatus Paraprevotella stercoravium</name>
    <dbReference type="NCBI Taxonomy" id="2838725"/>
    <lineage>
        <taxon>Bacteria</taxon>
        <taxon>Pseudomonadati</taxon>
        <taxon>Bacteroidota</taxon>
        <taxon>Bacteroidia</taxon>
        <taxon>Bacteroidales</taxon>
        <taxon>Prevotellaceae</taxon>
        <taxon>Paraprevotella</taxon>
    </lineage>
</organism>
<name>A0A9E2L757_9BACT</name>